<comment type="caution">
    <text evidence="1">The sequence shown here is derived from an EMBL/GenBank/DDBJ whole genome shotgun (WGS) entry which is preliminary data.</text>
</comment>
<reference evidence="1" key="1">
    <citation type="submission" date="2023-04" db="EMBL/GenBank/DDBJ databases">
        <title>Genomic characterization of faba bean (Vicia faba) microsymbionts in Mexican soils.</title>
        <authorList>
            <person name="Rivera Orduna F.N."/>
            <person name="Guevara-Luna J."/>
            <person name="Yan J."/>
            <person name="Arroyo-Herrera I."/>
            <person name="Li Y."/>
            <person name="Vasquez-Murrieta M.S."/>
            <person name="Wang E.T."/>
        </authorList>
    </citation>
    <scope>NUCLEOTIDE SEQUENCE</scope>
    <source>
        <strain evidence="1">CH26</strain>
    </source>
</reference>
<proteinExistence type="predicted"/>
<dbReference type="RefSeq" id="WP_244597344.1">
    <property type="nucleotide sequence ID" value="NZ_JAVLSF010000003.1"/>
</dbReference>
<evidence type="ECO:0000313" key="1">
    <source>
        <dbReference type="EMBL" id="MDR9772252.1"/>
    </source>
</evidence>
<protein>
    <submittedName>
        <fullName evidence="1">Uncharacterized protein</fullName>
    </submittedName>
</protein>
<sequence length="98" mass="10653">MNFMGGCAACFCSAACAIAVPNGKVKSRKTSNKLEHKHLIKKEIPKRTIKLPQLYMILRLAIELNGSKPDFQLLPRSCLVRPSLHATGCRSACASTPA</sequence>
<evidence type="ECO:0000313" key="2">
    <source>
        <dbReference type="Proteomes" id="UP001268610"/>
    </source>
</evidence>
<dbReference type="EMBL" id="JAVLSF010000003">
    <property type="protein sequence ID" value="MDR9772252.1"/>
    <property type="molecule type" value="Genomic_DNA"/>
</dbReference>
<accession>A0AAJ2GMZ5</accession>
<dbReference type="Proteomes" id="UP001268610">
    <property type="component" value="Unassembled WGS sequence"/>
</dbReference>
<gene>
    <name evidence="1" type="ORF">RJJ65_06215</name>
</gene>
<dbReference type="AlphaFoldDB" id="A0AAJ2GMZ5"/>
<name>A0AAJ2GMZ5_9HYPH</name>
<organism evidence="1 2">
    <name type="scientific">Rhizobium hidalgonense</name>
    <dbReference type="NCBI Taxonomy" id="1538159"/>
    <lineage>
        <taxon>Bacteria</taxon>
        <taxon>Pseudomonadati</taxon>
        <taxon>Pseudomonadota</taxon>
        <taxon>Alphaproteobacteria</taxon>
        <taxon>Hyphomicrobiales</taxon>
        <taxon>Rhizobiaceae</taxon>
        <taxon>Rhizobium/Agrobacterium group</taxon>
        <taxon>Rhizobium</taxon>
    </lineage>
</organism>